<evidence type="ECO:0000313" key="4">
    <source>
        <dbReference type="Proteomes" id="UP000008983"/>
    </source>
</evidence>
<dbReference type="GO" id="GO:0007033">
    <property type="term" value="P:vacuole organization"/>
    <property type="evidence" value="ECO:0007669"/>
    <property type="project" value="TreeGrafter"/>
</dbReference>
<dbReference type="InterPro" id="IPR003593">
    <property type="entry name" value="AAA+_ATPase"/>
</dbReference>
<organism evidence="3 4">
    <name type="scientific">Ichthyophthirius multifiliis</name>
    <name type="common">White spot disease agent</name>
    <name type="synonym">Ich</name>
    <dbReference type="NCBI Taxonomy" id="5932"/>
    <lineage>
        <taxon>Eukaryota</taxon>
        <taxon>Sar</taxon>
        <taxon>Alveolata</taxon>
        <taxon>Ciliophora</taxon>
        <taxon>Intramacronucleata</taxon>
        <taxon>Oligohymenophorea</taxon>
        <taxon>Hymenostomatida</taxon>
        <taxon>Ophryoglenina</taxon>
        <taxon>Ichthyophthirius</taxon>
    </lineage>
</organism>
<dbReference type="Pfam" id="PF00004">
    <property type="entry name" value="AAA"/>
    <property type="match status" value="1"/>
</dbReference>
<dbReference type="GeneID" id="14910056"/>
<proteinExistence type="inferred from homology"/>
<dbReference type="AlphaFoldDB" id="G0QLN5"/>
<keyword evidence="1" id="KW-0067">ATP-binding</keyword>
<dbReference type="GO" id="GO:0016197">
    <property type="term" value="P:endosomal transport"/>
    <property type="evidence" value="ECO:0007669"/>
    <property type="project" value="TreeGrafter"/>
</dbReference>
<sequence>MIPKNLQYLHNLKIHKHRLITIFLLKIYNINIQMIQNNSLKVKKKNISLYKYNQKNRLYSQKKIPIKLKDVSGNNYAKKCIQESIILPNIYPNLFSNGKPKPWNKILLYGPPGVGKTMICQAICNETQATPIWVSLTDITSKFIGESEKLLKILFDLAKENAPSVLIFDEMDSIGRKRNGSETETERRIKTQYLKQLDEIDNIPEQIYVIATTNMPWELDVAVIRRFQRKILLPLPKNDDRLLIFKNFLGQKNHDIKENEYQCLAELTEGYSGSDITTIINEAFMRPIYELQLSQYFKKIKKMCFQYIMIKQKNQLLFFCLYSHVENDINNFFYVSCNQNDKGAEQKQLSDINPVQIILRNVQIVSFKFLKYFLFYFIIRKIQKKVLKIVSRVQVKVFYNYTINFY</sequence>
<feature type="domain" description="AAA+ ATPase" evidence="2">
    <location>
        <begin position="102"/>
        <end position="237"/>
    </location>
</feature>
<dbReference type="EMBL" id="GL983289">
    <property type="protein sequence ID" value="EGR33868.1"/>
    <property type="molecule type" value="Genomic_DNA"/>
</dbReference>
<dbReference type="EC" id="3.6.4.3" evidence="3"/>
<dbReference type="InParanoid" id="G0QLN5"/>
<dbReference type="InterPro" id="IPR003959">
    <property type="entry name" value="ATPase_AAA_core"/>
</dbReference>
<evidence type="ECO:0000259" key="2">
    <source>
        <dbReference type="SMART" id="SM00382"/>
    </source>
</evidence>
<dbReference type="InterPro" id="IPR027417">
    <property type="entry name" value="P-loop_NTPase"/>
</dbReference>
<keyword evidence="1" id="KW-0547">Nucleotide-binding</keyword>
<keyword evidence="3" id="KW-0378">Hydrolase</keyword>
<dbReference type="GO" id="GO:0005524">
    <property type="term" value="F:ATP binding"/>
    <property type="evidence" value="ECO:0007669"/>
    <property type="project" value="UniProtKB-KW"/>
</dbReference>
<reference evidence="3 4" key="1">
    <citation type="submission" date="2011-07" db="EMBL/GenBank/DDBJ databases">
        <authorList>
            <person name="Coyne R."/>
            <person name="Brami D."/>
            <person name="Johnson J."/>
            <person name="Hostetler J."/>
            <person name="Hannick L."/>
            <person name="Clark T."/>
            <person name="Cassidy-Hanley D."/>
            <person name="Inman J."/>
        </authorList>
    </citation>
    <scope>NUCLEOTIDE SEQUENCE [LARGE SCALE GENOMIC DNA]</scope>
    <source>
        <strain evidence="3 4">G5</strain>
    </source>
</reference>
<dbReference type="PROSITE" id="PS00674">
    <property type="entry name" value="AAA"/>
    <property type="match status" value="1"/>
</dbReference>
<dbReference type="Gene3D" id="3.40.50.300">
    <property type="entry name" value="P-loop containing nucleotide triphosphate hydrolases"/>
    <property type="match status" value="1"/>
</dbReference>
<dbReference type="PANTHER" id="PTHR23074:SF72">
    <property type="entry name" value="VACUOLAR PROTEIN SORTING-ASSOCIATED PROTEIN 4B"/>
    <property type="match status" value="1"/>
</dbReference>
<dbReference type="InterPro" id="IPR003960">
    <property type="entry name" value="ATPase_AAA_CS"/>
</dbReference>
<evidence type="ECO:0000313" key="3">
    <source>
        <dbReference type="EMBL" id="EGR33868.1"/>
    </source>
</evidence>
<keyword evidence="4" id="KW-1185">Reference proteome</keyword>
<dbReference type="eggNOG" id="KOG0739">
    <property type="taxonomic scope" value="Eukaryota"/>
</dbReference>
<dbReference type="Proteomes" id="UP000008983">
    <property type="component" value="Unassembled WGS sequence"/>
</dbReference>
<evidence type="ECO:0000256" key="1">
    <source>
        <dbReference type="RuleBase" id="RU003651"/>
    </source>
</evidence>
<accession>G0QLN5</accession>
<name>G0QLN5_ICHMU</name>
<gene>
    <name evidence="3" type="ORF">IMG5_033990</name>
</gene>
<dbReference type="SUPFAM" id="SSF52540">
    <property type="entry name" value="P-loop containing nucleoside triphosphate hydrolases"/>
    <property type="match status" value="1"/>
</dbReference>
<dbReference type="InterPro" id="IPR050304">
    <property type="entry name" value="MT-severing_AAA_ATPase"/>
</dbReference>
<dbReference type="STRING" id="857967.G0QLN5"/>
<dbReference type="Pfam" id="PF17862">
    <property type="entry name" value="AAA_lid_3"/>
    <property type="match status" value="1"/>
</dbReference>
<dbReference type="OMA" id="TMICHAV"/>
<dbReference type="OrthoDB" id="311710at2759"/>
<dbReference type="GO" id="GO:0016887">
    <property type="term" value="F:ATP hydrolysis activity"/>
    <property type="evidence" value="ECO:0007669"/>
    <property type="project" value="InterPro"/>
</dbReference>
<comment type="similarity">
    <text evidence="1">Belongs to the AAA ATPase family.</text>
</comment>
<dbReference type="SMART" id="SM00382">
    <property type="entry name" value="AAA"/>
    <property type="match status" value="1"/>
</dbReference>
<dbReference type="RefSeq" id="XP_004039092.1">
    <property type="nucleotide sequence ID" value="XM_004039044.1"/>
</dbReference>
<dbReference type="InterPro" id="IPR041569">
    <property type="entry name" value="AAA_lid_3"/>
</dbReference>
<protein>
    <submittedName>
        <fullName evidence="3">Vacuolar sorting ATPase, putative</fullName>
        <ecNumber evidence="3">3.6.4.3</ecNumber>
    </submittedName>
</protein>
<dbReference type="PANTHER" id="PTHR23074">
    <property type="entry name" value="AAA DOMAIN-CONTAINING"/>
    <property type="match status" value="1"/>
</dbReference>
<dbReference type="Gene3D" id="1.10.8.60">
    <property type="match status" value="1"/>
</dbReference>